<dbReference type="RefSeq" id="WP_114584094.1">
    <property type="nucleotide sequence ID" value="NZ_CP031148.1"/>
</dbReference>
<keyword evidence="1" id="KW-0812">Transmembrane</keyword>
<feature type="transmembrane region" description="Helical" evidence="1">
    <location>
        <begin position="57"/>
        <end position="85"/>
    </location>
</feature>
<sequence length="184" mass="19697">MMATTHAAVGLLLAVPLAVLAPDLAAAGALAAIAGGVFPDLDLFAGVHRRTLHFPDYYWLGALPALAATVLFPSALTVAVAYFLLSAAVHSVSDAFGAGTEPRPWERTSAEAVYLHSRSRWLRPRYWVRYDGAPEDYLLTVLGMSPGLILFGPTVGRVALACLLVGGAYTLVRKRLPDLEERLL</sequence>
<dbReference type="Proteomes" id="UP000253273">
    <property type="component" value="Chromosome"/>
</dbReference>
<dbReference type="OrthoDB" id="204671at2157"/>
<name>A0A345DYB5_9EURY</name>
<keyword evidence="5" id="KW-1185">Reference proteome</keyword>
<accession>A0A345DYB5</accession>
<gene>
    <name evidence="3" type="ORF">DU484_16975</name>
    <name evidence="2" type="ORF">DU500_00020</name>
</gene>
<feature type="transmembrane region" description="Helical" evidence="1">
    <location>
        <begin position="148"/>
        <end position="172"/>
    </location>
</feature>
<accession>A0A345EGT6</accession>
<reference evidence="2 5" key="2">
    <citation type="submission" date="2018-07" db="EMBL/GenBank/DDBJ databases">
        <title>Genome sequences of Haloplanus sp. CBA1113.</title>
        <authorList>
            <person name="Kim Y.B."/>
            <person name="Roh S.W."/>
        </authorList>
    </citation>
    <scope>NUCLEOTIDE SEQUENCE [LARGE SCALE GENOMIC DNA]</scope>
    <source>
        <strain evidence="2 5">CBA1113</strain>
    </source>
</reference>
<dbReference type="KEGG" id="haq:DU484_16975"/>
<reference evidence="3 4" key="1">
    <citation type="submission" date="2018-07" db="EMBL/GenBank/DDBJ databases">
        <title>Genome sequences of Haloplanus sp. CBA1112.</title>
        <authorList>
            <person name="Kim Y.B."/>
            <person name="Roh S.W."/>
        </authorList>
    </citation>
    <scope>NUCLEOTIDE SEQUENCE [LARGE SCALE GENOMIC DNA]</scope>
    <source>
        <strain evidence="3 4">CBA1112</strain>
    </source>
</reference>
<dbReference type="GeneID" id="37288707"/>
<dbReference type="GO" id="GO:0016787">
    <property type="term" value="F:hydrolase activity"/>
    <property type="evidence" value="ECO:0007669"/>
    <property type="project" value="UniProtKB-KW"/>
</dbReference>
<evidence type="ECO:0000313" key="3">
    <source>
        <dbReference type="EMBL" id="AXG11408.1"/>
    </source>
</evidence>
<keyword evidence="1" id="KW-1133">Transmembrane helix</keyword>
<dbReference type="EMBL" id="CP031148">
    <property type="protein sequence ID" value="AXG11408.1"/>
    <property type="molecule type" value="Genomic_DNA"/>
</dbReference>
<evidence type="ECO:0000313" key="5">
    <source>
        <dbReference type="Proteomes" id="UP000253273"/>
    </source>
</evidence>
<protein>
    <submittedName>
        <fullName evidence="2">Metal-dependent hydrolase</fullName>
    </submittedName>
</protein>
<dbReference type="AlphaFoldDB" id="A0A345DYB5"/>
<evidence type="ECO:0000313" key="2">
    <source>
        <dbReference type="EMBL" id="AXG04937.1"/>
    </source>
</evidence>
<proteinExistence type="predicted"/>
<evidence type="ECO:0000256" key="1">
    <source>
        <dbReference type="SAM" id="Phobius"/>
    </source>
</evidence>
<evidence type="ECO:0000313" key="4">
    <source>
        <dbReference type="Proteomes" id="UP000252985"/>
    </source>
</evidence>
<dbReference type="EMBL" id="CP031150">
    <property type="protein sequence ID" value="AXG04937.1"/>
    <property type="molecule type" value="Genomic_DNA"/>
</dbReference>
<keyword evidence="2" id="KW-0378">Hydrolase</keyword>
<organism evidence="2 5">
    <name type="scientific">Haloplanus rubicundus</name>
    <dbReference type="NCBI Taxonomy" id="1547898"/>
    <lineage>
        <taxon>Archaea</taxon>
        <taxon>Methanobacteriati</taxon>
        <taxon>Methanobacteriota</taxon>
        <taxon>Stenosarchaea group</taxon>
        <taxon>Halobacteria</taxon>
        <taxon>Halobacteriales</taxon>
        <taxon>Haloferacaceae</taxon>
        <taxon>Haloplanus</taxon>
    </lineage>
</organism>
<dbReference type="KEGG" id="haj:DU500_00020"/>
<dbReference type="Proteomes" id="UP000252985">
    <property type="component" value="Chromosome"/>
</dbReference>
<keyword evidence="1" id="KW-0472">Membrane</keyword>